<evidence type="ECO:0000256" key="1">
    <source>
        <dbReference type="ARBA" id="ARBA00001541"/>
    </source>
</evidence>
<dbReference type="GO" id="GO:0032259">
    <property type="term" value="P:methylation"/>
    <property type="evidence" value="ECO:0007669"/>
    <property type="project" value="UniProtKB-KW"/>
</dbReference>
<dbReference type="RefSeq" id="WP_151138751.1">
    <property type="nucleotide sequence ID" value="NZ_VZUS01000001.1"/>
</dbReference>
<keyword evidence="3 7" id="KW-0489">Methyltransferase</keyword>
<dbReference type="InterPro" id="IPR000780">
    <property type="entry name" value="CheR_MeTrfase"/>
</dbReference>
<evidence type="ECO:0000256" key="4">
    <source>
        <dbReference type="ARBA" id="ARBA00022679"/>
    </source>
</evidence>
<dbReference type="Pfam" id="PF03705">
    <property type="entry name" value="CheR_N"/>
    <property type="match status" value="1"/>
</dbReference>
<dbReference type="PANTHER" id="PTHR24422:SF10">
    <property type="entry name" value="CHEMOTAXIS PROTEIN METHYLTRANSFERASE 2"/>
    <property type="match status" value="1"/>
</dbReference>
<evidence type="ECO:0000256" key="2">
    <source>
        <dbReference type="ARBA" id="ARBA00012534"/>
    </source>
</evidence>
<organism evidence="7">
    <name type="scientific">Haloferax sp. CBA1149</name>
    <dbReference type="NCBI Taxonomy" id="2650753"/>
    <lineage>
        <taxon>Archaea</taxon>
        <taxon>Methanobacteriati</taxon>
        <taxon>Methanobacteriota</taxon>
        <taxon>Stenosarchaea group</taxon>
        <taxon>Halobacteria</taxon>
        <taxon>Halobacteriales</taxon>
        <taxon>Haloferacaceae</taxon>
        <taxon>Haloferax</taxon>
    </lineage>
</organism>
<comment type="catalytic activity">
    <reaction evidence="1">
        <text>L-glutamyl-[protein] + S-adenosyl-L-methionine = [protein]-L-glutamate 5-O-methyl ester + S-adenosyl-L-homocysteine</text>
        <dbReference type="Rhea" id="RHEA:24452"/>
        <dbReference type="Rhea" id="RHEA-COMP:10208"/>
        <dbReference type="Rhea" id="RHEA-COMP:10311"/>
        <dbReference type="ChEBI" id="CHEBI:29973"/>
        <dbReference type="ChEBI" id="CHEBI:57856"/>
        <dbReference type="ChEBI" id="CHEBI:59789"/>
        <dbReference type="ChEBI" id="CHEBI:82795"/>
        <dbReference type="EC" id="2.1.1.80"/>
    </reaction>
</comment>
<sequence length="280" mass="32486">MSSSSAGDADFERLLEYIEDSLRFQTSSYNDAYLDRRISARMRRRRVDEYDEYQNLLRTEDDEQAALLDALSVNVTSFFRNPKVWDALRDVLRDLSSRGSRHDPIKVWSAACSDGREAYSLAMLAHDDDHVDERRIEIVGTDIKREILRAARNGEYRASETNDIAEQLDPIGRWDRYVDRDGDIFRVKDKITDMVRFSRRDLIREDPPGTFDLVVCRNLFIYINAESKRAVFETLGSALKPNGYLTIGMTETIPPRVRTQFDPVEKRLRIYRASDAAAQR</sequence>
<dbReference type="EC" id="2.1.1.80" evidence="2"/>
<dbReference type="Pfam" id="PF01739">
    <property type="entry name" value="CheR"/>
    <property type="match status" value="1"/>
</dbReference>
<keyword evidence="5" id="KW-0949">S-adenosyl-L-methionine</keyword>
<dbReference type="Gene3D" id="1.10.155.10">
    <property type="entry name" value="Chemotaxis receptor methyltransferase CheR, N-terminal domain"/>
    <property type="match status" value="1"/>
</dbReference>
<dbReference type="PROSITE" id="PS50123">
    <property type="entry name" value="CHER"/>
    <property type="match status" value="1"/>
</dbReference>
<name>A0A643JXE5_9EURY</name>
<dbReference type="Gene3D" id="3.40.50.150">
    <property type="entry name" value="Vaccinia Virus protein VP39"/>
    <property type="match status" value="1"/>
</dbReference>
<dbReference type="InterPro" id="IPR029063">
    <property type="entry name" value="SAM-dependent_MTases_sf"/>
</dbReference>
<dbReference type="InterPro" id="IPR036804">
    <property type="entry name" value="CheR_N_sf"/>
</dbReference>
<dbReference type="GO" id="GO:0008983">
    <property type="term" value="F:protein-glutamate O-methyltransferase activity"/>
    <property type="evidence" value="ECO:0007669"/>
    <property type="project" value="UniProtKB-EC"/>
</dbReference>
<dbReference type="EMBL" id="VZUS01000001">
    <property type="protein sequence ID" value="KAB1188709.1"/>
    <property type="molecule type" value="Genomic_DNA"/>
</dbReference>
<comment type="caution">
    <text evidence="7">The sequence shown here is derived from an EMBL/GenBank/DDBJ whole genome shotgun (WGS) entry which is preliminary data.</text>
</comment>
<feature type="domain" description="CheR-type methyltransferase" evidence="6">
    <location>
        <begin position="1"/>
        <end position="274"/>
    </location>
</feature>
<evidence type="ECO:0000259" key="6">
    <source>
        <dbReference type="PROSITE" id="PS50123"/>
    </source>
</evidence>
<dbReference type="InterPro" id="IPR022641">
    <property type="entry name" value="CheR_N"/>
</dbReference>
<dbReference type="InterPro" id="IPR050903">
    <property type="entry name" value="Bact_Chemotaxis_MeTrfase"/>
</dbReference>
<dbReference type="PANTHER" id="PTHR24422">
    <property type="entry name" value="CHEMOTAXIS PROTEIN METHYLTRANSFERASE"/>
    <property type="match status" value="1"/>
</dbReference>
<protein>
    <recommendedName>
        <fullName evidence="2">protein-glutamate O-methyltransferase</fullName>
        <ecNumber evidence="2">2.1.1.80</ecNumber>
    </recommendedName>
</protein>
<dbReference type="SUPFAM" id="SSF47757">
    <property type="entry name" value="Chemotaxis receptor methyltransferase CheR, N-terminal domain"/>
    <property type="match status" value="1"/>
</dbReference>
<evidence type="ECO:0000256" key="5">
    <source>
        <dbReference type="ARBA" id="ARBA00022691"/>
    </source>
</evidence>
<keyword evidence="4 7" id="KW-0808">Transferase</keyword>
<proteinExistence type="predicted"/>
<dbReference type="SUPFAM" id="SSF53335">
    <property type="entry name" value="S-adenosyl-L-methionine-dependent methyltransferases"/>
    <property type="match status" value="1"/>
</dbReference>
<dbReference type="AlphaFoldDB" id="A0A643JXE5"/>
<dbReference type="PRINTS" id="PR00996">
    <property type="entry name" value="CHERMTFRASE"/>
</dbReference>
<evidence type="ECO:0000256" key="3">
    <source>
        <dbReference type="ARBA" id="ARBA00022603"/>
    </source>
</evidence>
<gene>
    <name evidence="7" type="ORF">Hfx1149_11955</name>
</gene>
<reference evidence="7" key="1">
    <citation type="submission" date="2019-09" db="EMBL/GenBank/DDBJ databases">
        <title>Genomic analysis of Haloferax sp. CBA1149.</title>
        <authorList>
            <person name="Roh S.W."/>
        </authorList>
    </citation>
    <scope>NUCLEOTIDE SEQUENCE</scope>
    <source>
        <strain evidence="7">CBA1149</strain>
    </source>
</reference>
<dbReference type="SMART" id="SM00138">
    <property type="entry name" value="MeTrc"/>
    <property type="match status" value="1"/>
</dbReference>
<evidence type="ECO:0000313" key="7">
    <source>
        <dbReference type="EMBL" id="KAB1188709.1"/>
    </source>
</evidence>
<accession>A0A643JXE5</accession>
<dbReference type="InterPro" id="IPR022642">
    <property type="entry name" value="CheR_C"/>
</dbReference>